<dbReference type="InterPro" id="IPR003378">
    <property type="entry name" value="Fringe-like_glycosylTrfase"/>
</dbReference>
<evidence type="ECO:0000256" key="3">
    <source>
        <dbReference type="ARBA" id="ARBA00006462"/>
    </source>
</evidence>
<keyword evidence="11 13" id="KW-0472">Membrane</keyword>
<keyword evidence="18" id="KW-1185">Reference proteome</keyword>
<evidence type="ECO:0000256" key="8">
    <source>
        <dbReference type="ARBA" id="ARBA00022741"/>
    </source>
</evidence>
<evidence type="ECO:0000256" key="10">
    <source>
        <dbReference type="ARBA" id="ARBA00022989"/>
    </source>
</evidence>
<dbReference type="PANTHER" id="PTHR23033:SF47">
    <property type="entry name" value="APPLE DOMAIN-CONTAINING PROTEIN-RELATED"/>
    <property type="match status" value="1"/>
</dbReference>
<dbReference type="AlphaFoldDB" id="A0A8T8TE69"/>
<reference evidence="16" key="2">
    <citation type="journal article" date="2019" name="IMA Fungus">
        <title>Genome sequencing and comparison of five Tilletia species to identify candidate genes for the detection of regulated species infecting wheat.</title>
        <authorList>
            <person name="Nguyen H.D.T."/>
            <person name="Sultana T."/>
            <person name="Kesanakurti P."/>
            <person name="Hambleton S."/>
        </authorList>
    </citation>
    <scope>NUCLEOTIDE SEQUENCE</scope>
    <source>
        <strain evidence="16">DAOMC 238032</strain>
    </source>
</reference>
<keyword evidence="5" id="KW-0328">Glycosyltransferase</keyword>
<feature type="domain" description="Fringe-like glycosyltransferase" evidence="14">
    <location>
        <begin position="196"/>
        <end position="307"/>
    </location>
</feature>
<evidence type="ECO:0000313" key="16">
    <source>
        <dbReference type="EMBL" id="KAE8259839.1"/>
    </source>
</evidence>
<keyword evidence="6" id="KW-0808">Transferase</keyword>
<name>A0A8T8TE69_9BASI</name>
<dbReference type="GO" id="GO:0016263">
    <property type="term" value="F:glycoprotein-N-acetylgalactosamine 3-beta-galactosyltransferase activity"/>
    <property type="evidence" value="ECO:0007669"/>
    <property type="project" value="UniProtKB-EC"/>
</dbReference>
<keyword evidence="9" id="KW-0735">Signal-anchor</keyword>
<evidence type="ECO:0000259" key="14">
    <source>
        <dbReference type="Pfam" id="PF02434"/>
    </source>
</evidence>
<dbReference type="Pfam" id="PF02434">
    <property type="entry name" value="Fringe"/>
    <property type="match status" value="1"/>
</dbReference>
<keyword evidence="7 13" id="KW-0812">Transmembrane</keyword>
<feature type="transmembrane region" description="Helical" evidence="13">
    <location>
        <begin position="36"/>
        <end position="56"/>
    </location>
</feature>
<reference evidence="16" key="1">
    <citation type="submission" date="2016-04" db="EMBL/GenBank/DDBJ databases">
        <authorList>
            <person name="Nguyen H.D."/>
            <person name="Kesanakurti P."/>
            <person name="Cullis J."/>
            <person name="Levesque C.A."/>
            <person name="Hambleton S."/>
        </authorList>
    </citation>
    <scope>NUCLEOTIDE SEQUENCE</scope>
    <source>
        <strain evidence="16">DAOMC 238032</strain>
    </source>
</reference>
<organism evidence="16 17">
    <name type="scientific">Tilletia caries</name>
    <name type="common">wheat bunt fungus</name>
    <dbReference type="NCBI Taxonomy" id="13290"/>
    <lineage>
        <taxon>Eukaryota</taxon>
        <taxon>Fungi</taxon>
        <taxon>Dikarya</taxon>
        <taxon>Basidiomycota</taxon>
        <taxon>Ustilaginomycotina</taxon>
        <taxon>Exobasidiomycetes</taxon>
        <taxon>Tilletiales</taxon>
        <taxon>Tilletiaceae</taxon>
        <taxon>Tilletia</taxon>
    </lineage>
</organism>
<dbReference type="EMBL" id="LWDD02000499">
    <property type="protein sequence ID" value="KAE8259839.1"/>
    <property type="molecule type" value="Genomic_DNA"/>
</dbReference>
<evidence type="ECO:0000256" key="6">
    <source>
        <dbReference type="ARBA" id="ARBA00022679"/>
    </source>
</evidence>
<dbReference type="GO" id="GO:0016020">
    <property type="term" value="C:membrane"/>
    <property type="evidence" value="ECO:0007669"/>
    <property type="project" value="UniProtKB-SubCell"/>
</dbReference>
<gene>
    <name evidence="16" type="ORF">A4X03_0g3976</name>
    <name evidence="15" type="ORF">JKIAZH3_G3903</name>
</gene>
<comment type="caution">
    <text evidence="16">The sequence shown here is derived from an EMBL/GenBank/DDBJ whole genome shotgun (WGS) entry which is preliminary data.</text>
</comment>
<evidence type="ECO:0000313" key="17">
    <source>
        <dbReference type="Proteomes" id="UP000077671"/>
    </source>
</evidence>
<comment type="pathway">
    <text evidence="2">Protein modification; protein glycosylation.</text>
</comment>
<comment type="subcellular location">
    <subcellularLocation>
        <location evidence="1">Membrane</location>
        <topology evidence="1">Single-pass type II membrane protein</topology>
    </subcellularLocation>
</comment>
<evidence type="ECO:0000256" key="13">
    <source>
        <dbReference type="SAM" id="Phobius"/>
    </source>
</evidence>
<dbReference type="EC" id="2.4.1.122" evidence="4"/>
<evidence type="ECO:0000256" key="2">
    <source>
        <dbReference type="ARBA" id="ARBA00004922"/>
    </source>
</evidence>
<dbReference type="Proteomes" id="UP000077671">
    <property type="component" value="Unassembled WGS sequence"/>
</dbReference>
<dbReference type="PANTHER" id="PTHR23033">
    <property type="entry name" value="BETA1,3-GALACTOSYLTRANSFERASE"/>
    <property type="match status" value="1"/>
</dbReference>
<keyword evidence="8" id="KW-0547">Nucleotide-binding</keyword>
<evidence type="ECO:0000256" key="12">
    <source>
        <dbReference type="SAM" id="MobiDB-lite"/>
    </source>
</evidence>
<dbReference type="EMBL" id="CAJHJG010005922">
    <property type="protein sequence ID" value="CAD6953603.1"/>
    <property type="molecule type" value="Genomic_DNA"/>
</dbReference>
<evidence type="ECO:0000313" key="15">
    <source>
        <dbReference type="EMBL" id="CAD6953603.1"/>
    </source>
</evidence>
<evidence type="ECO:0000256" key="9">
    <source>
        <dbReference type="ARBA" id="ARBA00022968"/>
    </source>
</evidence>
<dbReference type="GO" id="GO:0000166">
    <property type="term" value="F:nucleotide binding"/>
    <property type="evidence" value="ECO:0007669"/>
    <property type="project" value="UniProtKB-KW"/>
</dbReference>
<evidence type="ECO:0000256" key="7">
    <source>
        <dbReference type="ARBA" id="ARBA00022692"/>
    </source>
</evidence>
<evidence type="ECO:0000256" key="1">
    <source>
        <dbReference type="ARBA" id="ARBA00004606"/>
    </source>
</evidence>
<protein>
    <recommendedName>
        <fullName evidence="4">N-acetylgalactosaminide beta-1,3-galactosyltransferase</fullName>
        <ecNumber evidence="4">2.4.1.122</ecNumber>
    </recommendedName>
</protein>
<proteinExistence type="inferred from homology"/>
<evidence type="ECO:0000256" key="4">
    <source>
        <dbReference type="ARBA" id="ARBA00012557"/>
    </source>
</evidence>
<accession>A0A8T8TE69</accession>
<keyword evidence="10 13" id="KW-1133">Transmembrane helix</keyword>
<sequence length="569" mass="63890">MVRTAAAAAVEYIPLGTFEGQVIVPEHRKHGGRRRFLVGGFVVLLLLMAVPLFLILGGRGWPPNAHASKAPMRMYSELFRGGADIRPINDKVVLMLKTGHSIIYERIPLHFIEPRPDIPNRLIYSDVPLQIAGFPVVDALANLTDFLSHSPDLSNEYNRLQKAHQNGDNVAPTSTGWTLDRFKFAPLTTHAWKTYPNATWYITIDGDSYLMWSTLLRWLEQYFDRPESNPWYLGYDEVGDEDEEYSHWHFAHGGAGFAMSRGLVEALHRDDGDGYRFHRDLHFKDIGCGDCAMGAVIADLPGRNGHTDAGRDLFHHDGLDKLIFRPRLWHTYVLSLHHNAPDQLNLLRQWEKRFLPTIPEWDGVRQCDVLYGLTPTFLRNPLQVYLRAVAAVNNSTHSDEAADAARQELARLNRTVIQPAWKADEVDHFECEGACLAPFGGQMNAEICDRVCDAHKNCYGWQLGQSSCSLALNGFRIGTPIDPNFQISTAWRLDRIAALESAMPCSDLDFRRAADERGHGLVAGRSDRTRTGLDEGWVWPNRTSVASKGGEGVASTPLILPQGPRRRGT</sequence>
<comment type="similarity">
    <text evidence="3">Belongs to the glycosyltransferase 31 family. Beta3-Gal-T subfamily.</text>
</comment>
<dbReference type="InterPro" id="IPR026050">
    <property type="entry name" value="C1GALT1/C1GALT1_chp1"/>
</dbReference>
<dbReference type="Gene3D" id="3.90.550.50">
    <property type="match status" value="1"/>
</dbReference>
<dbReference type="Proteomes" id="UP000836402">
    <property type="component" value="Unassembled WGS sequence"/>
</dbReference>
<evidence type="ECO:0000256" key="11">
    <source>
        <dbReference type="ARBA" id="ARBA00023136"/>
    </source>
</evidence>
<feature type="region of interest" description="Disordered" evidence="12">
    <location>
        <begin position="546"/>
        <end position="569"/>
    </location>
</feature>
<evidence type="ECO:0000256" key="5">
    <source>
        <dbReference type="ARBA" id="ARBA00022676"/>
    </source>
</evidence>
<evidence type="ECO:0000313" key="18">
    <source>
        <dbReference type="Proteomes" id="UP000836402"/>
    </source>
</evidence>
<reference evidence="15" key="3">
    <citation type="submission" date="2020-10" db="EMBL/GenBank/DDBJ databases">
        <authorList>
            <person name="Sedaghatjoo S."/>
        </authorList>
    </citation>
    <scope>NUCLEOTIDE SEQUENCE</scope>
    <source>
        <strain evidence="15">AZH3</strain>
    </source>
</reference>